<dbReference type="GO" id="GO:0004190">
    <property type="term" value="F:aspartic-type endopeptidase activity"/>
    <property type="evidence" value="ECO:0007669"/>
    <property type="project" value="InterPro"/>
</dbReference>
<reference evidence="4 5" key="1">
    <citation type="journal article" date="2020" name="Biotechnol. Biofuels">
        <title>New insights from the biogas microbiome by comprehensive genome-resolved metagenomics of nearly 1600 species originating from multiple anaerobic digesters.</title>
        <authorList>
            <person name="Campanaro S."/>
            <person name="Treu L."/>
            <person name="Rodriguez-R L.M."/>
            <person name="Kovalovszki A."/>
            <person name="Ziels R.M."/>
            <person name="Maus I."/>
            <person name="Zhu X."/>
            <person name="Kougias P.G."/>
            <person name="Basile A."/>
            <person name="Luo G."/>
            <person name="Schluter A."/>
            <person name="Konstantinidis K.T."/>
            <person name="Angelidaki I."/>
        </authorList>
    </citation>
    <scope>NUCLEOTIDE SEQUENCE [LARGE SCALE GENOMIC DNA]</scope>
    <source>
        <strain evidence="4">AS27yjCOA_165</strain>
    </source>
</reference>
<feature type="domain" description="Prepilin type IV endopeptidase peptidase" evidence="3">
    <location>
        <begin position="38"/>
        <end position="173"/>
    </location>
</feature>
<dbReference type="InterPro" id="IPR050882">
    <property type="entry name" value="Prepilin_peptidase/N-MTase"/>
</dbReference>
<organism evidence="4 5">
    <name type="scientific">candidate division WWE3 bacterium</name>
    <dbReference type="NCBI Taxonomy" id="2053526"/>
    <lineage>
        <taxon>Bacteria</taxon>
        <taxon>Katanobacteria</taxon>
    </lineage>
</organism>
<accession>A0A7X9HI75</accession>
<protein>
    <submittedName>
        <fullName evidence="4">Prepilin peptidase</fullName>
    </submittedName>
</protein>
<comment type="similarity">
    <text evidence="1">Belongs to the peptidase A24 family.</text>
</comment>
<dbReference type="Proteomes" id="UP000526033">
    <property type="component" value="Unassembled WGS sequence"/>
</dbReference>
<feature type="transmembrane region" description="Helical" evidence="2">
    <location>
        <begin position="111"/>
        <end position="132"/>
    </location>
</feature>
<dbReference type="AlphaFoldDB" id="A0A7X9HI75"/>
<evidence type="ECO:0000313" key="5">
    <source>
        <dbReference type="Proteomes" id="UP000526033"/>
    </source>
</evidence>
<evidence type="ECO:0000256" key="1">
    <source>
        <dbReference type="ARBA" id="ARBA00005801"/>
    </source>
</evidence>
<feature type="transmembrane region" description="Helical" evidence="2">
    <location>
        <begin position="144"/>
        <end position="177"/>
    </location>
</feature>
<keyword evidence="2" id="KW-0472">Membrane</keyword>
<dbReference type="Pfam" id="PF01478">
    <property type="entry name" value="Peptidase_A24"/>
    <property type="match status" value="1"/>
</dbReference>
<dbReference type="PANTHER" id="PTHR30487:SF0">
    <property type="entry name" value="PREPILIN LEADER PEPTIDASE_N-METHYLTRANSFERASE-RELATED"/>
    <property type="match status" value="1"/>
</dbReference>
<dbReference type="PANTHER" id="PTHR30487">
    <property type="entry name" value="TYPE 4 PREPILIN-LIKE PROTEINS LEADER PEPTIDE-PROCESSING ENZYME"/>
    <property type="match status" value="1"/>
</dbReference>
<dbReference type="EMBL" id="JAAZNL010000050">
    <property type="protein sequence ID" value="NMB70329.1"/>
    <property type="molecule type" value="Genomic_DNA"/>
</dbReference>
<dbReference type="Gene3D" id="1.20.120.1220">
    <property type="match status" value="1"/>
</dbReference>
<dbReference type="InterPro" id="IPR000045">
    <property type="entry name" value="Prepilin_IV_endopep_pep"/>
</dbReference>
<sequence length="216" mass="24161">MSEIMTGLSFVIAGIHSNVFTNFTIVNALLFVYLAGALCFLIILFLTDAKYQLIPDKVVYTGIFFVLFSLIIIYAVDLYVYRQELLSDSFGKYLYQAGFWNQALVGYMKNIIFLLGSSFVISLFFFALIWITKGRGMGGGDVKLGFLIGLFNGLPLNFVAIFLGFLLGAVYSVVLVVLRKKSLRDTIAFGPFLILGSVIAFLWGQELVNWYIGVIR</sequence>
<gene>
    <name evidence="4" type="ORF">GYA27_03975</name>
</gene>
<keyword evidence="2" id="KW-0812">Transmembrane</keyword>
<feature type="transmembrane region" description="Helical" evidence="2">
    <location>
        <begin position="58"/>
        <end position="81"/>
    </location>
</feature>
<name>A0A7X9HI75_UNCKA</name>
<feature type="transmembrane region" description="Helical" evidence="2">
    <location>
        <begin position="20"/>
        <end position="46"/>
    </location>
</feature>
<dbReference type="GO" id="GO:0006465">
    <property type="term" value="P:signal peptide processing"/>
    <property type="evidence" value="ECO:0007669"/>
    <property type="project" value="TreeGrafter"/>
</dbReference>
<dbReference type="GO" id="GO:0005886">
    <property type="term" value="C:plasma membrane"/>
    <property type="evidence" value="ECO:0007669"/>
    <property type="project" value="TreeGrafter"/>
</dbReference>
<evidence type="ECO:0000259" key="3">
    <source>
        <dbReference type="Pfam" id="PF01478"/>
    </source>
</evidence>
<comment type="caution">
    <text evidence="4">The sequence shown here is derived from an EMBL/GenBank/DDBJ whole genome shotgun (WGS) entry which is preliminary data.</text>
</comment>
<evidence type="ECO:0000313" key="4">
    <source>
        <dbReference type="EMBL" id="NMB70329.1"/>
    </source>
</evidence>
<keyword evidence="2" id="KW-1133">Transmembrane helix</keyword>
<feature type="transmembrane region" description="Helical" evidence="2">
    <location>
        <begin position="189"/>
        <end position="212"/>
    </location>
</feature>
<evidence type="ECO:0000256" key="2">
    <source>
        <dbReference type="SAM" id="Phobius"/>
    </source>
</evidence>
<proteinExistence type="inferred from homology"/>